<keyword evidence="8" id="KW-0862">Zinc</keyword>
<dbReference type="SUPFAM" id="SSF56204">
    <property type="entry name" value="Hect, E3 ligase catalytic domain"/>
    <property type="match status" value="1"/>
</dbReference>
<keyword evidence="11" id="KW-1133">Transmembrane helix</keyword>
<dbReference type="AlphaFoldDB" id="A0A8K1CN43"/>
<feature type="domain" description="HECT" evidence="13">
    <location>
        <begin position="370"/>
        <end position="724"/>
    </location>
</feature>
<evidence type="ECO:0000256" key="5">
    <source>
        <dbReference type="ARBA" id="ARBA00022723"/>
    </source>
</evidence>
<evidence type="ECO:0000256" key="1">
    <source>
        <dbReference type="ARBA" id="ARBA00000885"/>
    </source>
</evidence>
<dbReference type="Gene3D" id="3.30.2160.10">
    <property type="entry name" value="Hect, E3 ligase catalytic domain"/>
    <property type="match status" value="1"/>
</dbReference>
<feature type="transmembrane region" description="Helical" evidence="11">
    <location>
        <begin position="12"/>
        <end position="36"/>
    </location>
</feature>
<dbReference type="InterPro" id="IPR000569">
    <property type="entry name" value="HECT_dom"/>
</dbReference>
<dbReference type="OrthoDB" id="8068875at2759"/>
<dbReference type="Pfam" id="PF00632">
    <property type="entry name" value="HECT"/>
    <property type="match status" value="1"/>
</dbReference>
<evidence type="ECO:0000259" key="13">
    <source>
        <dbReference type="PROSITE" id="PS50237"/>
    </source>
</evidence>
<keyword evidence="7 9" id="KW-0833">Ubl conjugation pathway</keyword>
<feature type="active site" description="Glycyl thioester intermediate" evidence="9">
    <location>
        <position position="691"/>
    </location>
</feature>
<comment type="caution">
    <text evidence="14">The sequence shown here is derived from an EMBL/GenBank/DDBJ whole genome shotgun (WGS) entry which is preliminary data.</text>
</comment>
<dbReference type="PANTHER" id="PTHR11254:SF440">
    <property type="entry name" value="E3 UBIQUITIN-PROTEIN LIGASE NEDD-4"/>
    <property type="match status" value="1"/>
</dbReference>
<protein>
    <recommendedName>
        <fullName evidence="3">HECT-type E3 ubiquitin transferase</fullName>
        <ecNumber evidence="3">2.3.2.26</ecNumber>
    </recommendedName>
</protein>
<dbReference type="PROSITE" id="PS50237">
    <property type="entry name" value="HECT"/>
    <property type="match status" value="1"/>
</dbReference>
<accession>A0A8K1CN43</accession>
<dbReference type="FunFam" id="3.30.2410.10:FF:000009">
    <property type="entry name" value="Probable E3 ubiquitin-protein ligase HECTD2"/>
    <property type="match status" value="1"/>
</dbReference>
<dbReference type="PANTHER" id="PTHR11254">
    <property type="entry name" value="HECT DOMAIN UBIQUITIN-PROTEIN LIGASE"/>
    <property type="match status" value="1"/>
</dbReference>
<organism evidence="14 15">
    <name type="scientific">Pythium oligandrum</name>
    <name type="common">Mycoparasitic fungus</name>
    <dbReference type="NCBI Taxonomy" id="41045"/>
    <lineage>
        <taxon>Eukaryota</taxon>
        <taxon>Sar</taxon>
        <taxon>Stramenopiles</taxon>
        <taxon>Oomycota</taxon>
        <taxon>Peronosporomycetes</taxon>
        <taxon>Pythiales</taxon>
        <taxon>Pythiaceae</taxon>
        <taxon>Pythium</taxon>
    </lineage>
</organism>
<evidence type="ECO:0000256" key="4">
    <source>
        <dbReference type="ARBA" id="ARBA00022679"/>
    </source>
</evidence>
<dbReference type="GO" id="GO:0008270">
    <property type="term" value="F:zinc ion binding"/>
    <property type="evidence" value="ECO:0007669"/>
    <property type="project" value="UniProtKB-KW"/>
</dbReference>
<evidence type="ECO:0000313" key="14">
    <source>
        <dbReference type="EMBL" id="TMW65333.1"/>
    </source>
</evidence>
<feature type="domain" description="RanBP2-type" evidence="12">
    <location>
        <begin position="66"/>
        <end position="97"/>
    </location>
</feature>
<dbReference type="Gene3D" id="4.10.1060.10">
    <property type="entry name" value="Zinc finger, RanBP2-type"/>
    <property type="match status" value="1"/>
</dbReference>
<dbReference type="InterPro" id="IPR050409">
    <property type="entry name" value="E3_ubiq-protein_ligase"/>
</dbReference>
<dbReference type="PROSITE" id="PS01358">
    <property type="entry name" value="ZF_RANBP2_1"/>
    <property type="match status" value="1"/>
</dbReference>
<keyword evidence="5" id="KW-0479">Metal-binding</keyword>
<dbReference type="CDD" id="cd00078">
    <property type="entry name" value="HECTc"/>
    <property type="match status" value="1"/>
</dbReference>
<dbReference type="GO" id="GO:0016567">
    <property type="term" value="P:protein ubiquitination"/>
    <property type="evidence" value="ECO:0007669"/>
    <property type="project" value="TreeGrafter"/>
</dbReference>
<name>A0A8K1CN43_PYTOL</name>
<evidence type="ECO:0000313" key="15">
    <source>
        <dbReference type="Proteomes" id="UP000794436"/>
    </source>
</evidence>
<dbReference type="InterPro" id="IPR036443">
    <property type="entry name" value="Znf_RanBP2_sf"/>
</dbReference>
<evidence type="ECO:0000256" key="11">
    <source>
        <dbReference type="SAM" id="Phobius"/>
    </source>
</evidence>
<evidence type="ECO:0000256" key="2">
    <source>
        <dbReference type="ARBA" id="ARBA00004906"/>
    </source>
</evidence>
<sequence length="724" mass="83895">MTTIFGKELSPTVATLVYVFLVAAVLILVGSIWYYWSYSRKIERFLERDNQNNNMLRQDLVDSFVARGEEEWPCSICFHTNHPSKTECVMCGTPQLVGVRTPSIARASGINRLDLIRQNGSILTQQSRVRSFHVRRLKQMNLTSRQKAAMRRHLWRRKKGPDGKLQWVRIDDANGEYGELRTPRSDTRGSEDSMTDSMRATNAHIALALRDFGEEDQAEQMERQTMSRRQSRYQGPFFQPLRATALKKLEEAEERQSTWHHAQENPYHQITMLEQIEEDRRDDNESNISTGYVRHTTADGNIEWAPAHGVEIQDSPHRIDCEDDLEEIAALTFAEKNRWFLQQVQRRWRNYDEGHIQFVIRRDHLVSDSMEQMLKCPASRFWERLRIYFENEPGLDAGGLIREWYECLSDALFNDDFGLFIATKGENMGYWINPASASKVKDHLQYYEFVGRLLGKALIEGHNMKMSLALPLIKHILSVPISFSDLEFLDEELYKNALWMKQNDNAELLAIDFTVQLITSEGKSETVELVPNGSNIDVTDANKAEYLDLLLKHYMFKSISEQLNALLKGFYDVVPMYLVTVFDYQEFDLLLSGIPDVSVSDWRTYSEVRWIKLEKPSPQEQKVLDWFWEVLASFTAEQKARLLQFATGTSRVPVLGFKALTSSDGRVRRFTVQFVARGPPPTGLMPKGHTCFNRIDLPLYNSLEELEKYLTLVINMEISGFWLE</sequence>
<dbReference type="GO" id="GO:0006511">
    <property type="term" value="P:ubiquitin-dependent protein catabolic process"/>
    <property type="evidence" value="ECO:0007669"/>
    <property type="project" value="TreeGrafter"/>
</dbReference>
<dbReference type="SUPFAM" id="SSF90209">
    <property type="entry name" value="Ran binding protein zinc finger-like"/>
    <property type="match status" value="1"/>
</dbReference>
<keyword evidence="6 10" id="KW-0863">Zinc-finger</keyword>
<reference evidence="14" key="1">
    <citation type="submission" date="2019-03" db="EMBL/GenBank/DDBJ databases">
        <title>Long read genome sequence of the mycoparasitic Pythium oligandrum ATCC 38472 isolated from sugarbeet rhizosphere.</title>
        <authorList>
            <person name="Gaulin E."/>
        </authorList>
    </citation>
    <scope>NUCLEOTIDE SEQUENCE</scope>
    <source>
        <strain evidence="14">ATCC 38472_TT</strain>
    </source>
</reference>
<dbReference type="Proteomes" id="UP000794436">
    <property type="component" value="Unassembled WGS sequence"/>
</dbReference>
<dbReference type="InterPro" id="IPR001876">
    <property type="entry name" value="Znf_RanBP2"/>
</dbReference>
<dbReference type="SMART" id="SM00119">
    <property type="entry name" value="HECTc"/>
    <property type="match status" value="1"/>
</dbReference>
<dbReference type="Gene3D" id="3.30.2410.10">
    <property type="entry name" value="Hect, E3 ligase catalytic domain"/>
    <property type="match status" value="1"/>
</dbReference>
<dbReference type="SMART" id="SM00547">
    <property type="entry name" value="ZnF_RBZ"/>
    <property type="match status" value="1"/>
</dbReference>
<proteinExistence type="predicted"/>
<dbReference type="InterPro" id="IPR035983">
    <property type="entry name" value="Hect_E3_ubiquitin_ligase"/>
</dbReference>
<dbReference type="EC" id="2.3.2.26" evidence="3"/>
<comment type="catalytic activity">
    <reaction evidence="1">
        <text>S-ubiquitinyl-[E2 ubiquitin-conjugating enzyme]-L-cysteine + [acceptor protein]-L-lysine = [E2 ubiquitin-conjugating enzyme]-L-cysteine + N(6)-ubiquitinyl-[acceptor protein]-L-lysine.</text>
        <dbReference type="EC" id="2.3.2.26"/>
    </reaction>
</comment>
<keyword evidence="11" id="KW-0472">Membrane</keyword>
<evidence type="ECO:0000259" key="12">
    <source>
        <dbReference type="PROSITE" id="PS50199"/>
    </source>
</evidence>
<comment type="pathway">
    <text evidence="2">Protein modification; protein ubiquitination.</text>
</comment>
<dbReference type="EMBL" id="SPLM01000037">
    <property type="protein sequence ID" value="TMW65333.1"/>
    <property type="molecule type" value="Genomic_DNA"/>
</dbReference>
<keyword evidence="4" id="KW-0808">Transferase</keyword>
<gene>
    <name evidence="14" type="ORF">Poli38472_007975</name>
</gene>
<evidence type="ECO:0000256" key="10">
    <source>
        <dbReference type="PROSITE-ProRule" id="PRU00322"/>
    </source>
</evidence>
<evidence type="ECO:0000256" key="8">
    <source>
        <dbReference type="ARBA" id="ARBA00022833"/>
    </source>
</evidence>
<dbReference type="Gene3D" id="3.90.1750.10">
    <property type="entry name" value="Hect, E3 ligase catalytic domains"/>
    <property type="match status" value="1"/>
</dbReference>
<evidence type="ECO:0000256" key="3">
    <source>
        <dbReference type="ARBA" id="ARBA00012485"/>
    </source>
</evidence>
<dbReference type="GO" id="GO:0005737">
    <property type="term" value="C:cytoplasm"/>
    <property type="evidence" value="ECO:0007669"/>
    <property type="project" value="TreeGrafter"/>
</dbReference>
<keyword evidence="15" id="KW-1185">Reference proteome</keyword>
<keyword evidence="11" id="KW-0812">Transmembrane</keyword>
<evidence type="ECO:0000256" key="9">
    <source>
        <dbReference type="PROSITE-ProRule" id="PRU00104"/>
    </source>
</evidence>
<dbReference type="GO" id="GO:0061630">
    <property type="term" value="F:ubiquitin protein ligase activity"/>
    <property type="evidence" value="ECO:0007669"/>
    <property type="project" value="UniProtKB-EC"/>
</dbReference>
<dbReference type="PROSITE" id="PS50199">
    <property type="entry name" value="ZF_RANBP2_2"/>
    <property type="match status" value="1"/>
</dbReference>
<dbReference type="FunFam" id="3.30.2160.10:FF:000001">
    <property type="entry name" value="E3 ubiquitin-protein ligase NEDD4-like"/>
    <property type="match status" value="1"/>
</dbReference>
<evidence type="ECO:0000256" key="6">
    <source>
        <dbReference type="ARBA" id="ARBA00022771"/>
    </source>
</evidence>
<evidence type="ECO:0000256" key="7">
    <source>
        <dbReference type="ARBA" id="ARBA00022786"/>
    </source>
</evidence>